<dbReference type="Gramene" id="KJB68449">
    <property type="protein sequence ID" value="KJB68449"/>
    <property type="gene ID" value="B456_010G245700"/>
</dbReference>
<feature type="transmembrane region" description="Helical" evidence="1">
    <location>
        <begin position="35"/>
        <end position="58"/>
    </location>
</feature>
<protein>
    <submittedName>
        <fullName evidence="2">Uncharacterized protein</fullName>
    </submittedName>
</protein>
<name>A0A0D2UIH2_GOSRA</name>
<organism evidence="2 3">
    <name type="scientific">Gossypium raimondii</name>
    <name type="common">Peruvian cotton</name>
    <name type="synonym">Gossypium klotzschianum subsp. raimondii</name>
    <dbReference type="NCBI Taxonomy" id="29730"/>
    <lineage>
        <taxon>Eukaryota</taxon>
        <taxon>Viridiplantae</taxon>
        <taxon>Streptophyta</taxon>
        <taxon>Embryophyta</taxon>
        <taxon>Tracheophyta</taxon>
        <taxon>Spermatophyta</taxon>
        <taxon>Magnoliopsida</taxon>
        <taxon>eudicotyledons</taxon>
        <taxon>Gunneridae</taxon>
        <taxon>Pentapetalae</taxon>
        <taxon>rosids</taxon>
        <taxon>malvids</taxon>
        <taxon>Malvales</taxon>
        <taxon>Malvaceae</taxon>
        <taxon>Malvoideae</taxon>
        <taxon>Gossypium</taxon>
    </lineage>
</organism>
<reference evidence="2 3" key="1">
    <citation type="journal article" date="2012" name="Nature">
        <title>Repeated polyploidization of Gossypium genomes and the evolution of spinnable cotton fibres.</title>
        <authorList>
            <person name="Paterson A.H."/>
            <person name="Wendel J.F."/>
            <person name="Gundlach H."/>
            <person name="Guo H."/>
            <person name="Jenkins J."/>
            <person name="Jin D."/>
            <person name="Llewellyn D."/>
            <person name="Showmaker K.C."/>
            <person name="Shu S."/>
            <person name="Udall J."/>
            <person name="Yoo M.J."/>
            <person name="Byers R."/>
            <person name="Chen W."/>
            <person name="Doron-Faigenboim A."/>
            <person name="Duke M.V."/>
            <person name="Gong L."/>
            <person name="Grimwood J."/>
            <person name="Grover C."/>
            <person name="Grupp K."/>
            <person name="Hu G."/>
            <person name="Lee T.H."/>
            <person name="Li J."/>
            <person name="Lin L."/>
            <person name="Liu T."/>
            <person name="Marler B.S."/>
            <person name="Page J.T."/>
            <person name="Roberts A.W."/>
            <person name="Romanel E."/>
            <person name="Sanders W.S."/>
            <person name="Szadkowski E."/>
            <person name="Tan X."/>
            <person name="Tang H."/>
            <person name="Xu C."/>
            <person name="Wang J."/>
            <person name="Wang Z."/>
            <person name="Zhang D."/>
            <person name="Zhang L."/>
            <person name="Ashrafi H."/>
            <person name="Bedon F."/>
            <person name="Bowers J.E."/>
            <person name="Brubaker C.L."/>
            <person name="Chee P.W."/>
            <person name="Das S."/>
            <person name="Gingle A.R."/>
            <person name="Haigler C.H."/>
            <person name="Harker D."/>
            <person name="Hoffmann L.V."/>
            <person name="Hovav R."/>
            <person name="Jones D.C."/>
            <person name="Lemke C."/>
            <person name="Mansoor S."/>
            <person name="ur Rahman M."/>
            <person name="Rainville L.N."/>
            <person name="Rambani A."/>
            <person name="Reddy U.K."/>
            <person name="Rong J.K."/>
            <person name="Saranga Y."/>
            <person name="Scheffler B.E."/>
            <person name="Scheffler J.A."/>
            <person name="Stelly D.M."/>
            <person name="Triplett B.A."/>
            <person name="Van Deynze A."/>
            <person name="Vaslin M.F."/>
            <person name="Waghmare V.N."/>
            <person name="Walford S.A."/>
            <person name="Wright R.J."/>
            <person name="Zaki E.A."/>
            <person name="Zhang T."/>
            <person name="Dennis E.S."/>
            <person name="Mayer K.F."/>
            <person name="Peterson D.G."/>
            <person name="Rokhsar D.S."/>
            <person name="Wang X."/>
            <person name="Schmutz J."/>
        </authorList>
    </citation>
    <scope>NUCLEOTIDE SEQUENCE [LARGE SCALE GENOMIC DNA]</scope>
</reference>
<keyword evidence="1" id="KW-1133">Transmembrane helix</keyword>
<feature type="transmembrane region" description="Helical" evidence="1">
    <location>
        <begin position="7"/>
        <end position="29"/>
    </location>
</feature>
<keyword evidence="1" id="KW-0812">Transmembrane</keyword>
<dbReference type="Gramene" id="KJB68450">
    <property type="protein sequence ID" value="KJB68450"/>
    <property type="gene ID" value="B456_010G245700"/>
</dbReference>
<keyword evidence="3" id="KW-1185">Reference proteome</keyword>
<proteinExistence type="predicted"/>
<keyword evidence="1" id="KW-0472">Membrane</keyword>
<gene>
    <name evidence="2" type="ORF">B456_010G245700</name>
</gene>
<dbReference type="EMBL" id="CM001749">
    <property type="protein sequence ID" value="KJB68449.1"/>
    <property type="molecule type" value="Genomic_DNA"/>
</dbReference>
<accession>A0A0D2UIH2</accession>
<dbReference type="EMBL" id="CM001749">
    <property type="protein sequence ID" value="KJB68450.1"/>
    <property type="molecule type" value="Genomic_DNA"/>
</dbReference>
<evidence type="ECO:0000313" key="2">
    <source>
        <dbReference type="EMBL" id="KJB68449.1"/>
    </source>
</evidence>
<dbReference type="OMA" id="CNIYINS"/>
<sequence>MSFFVSYLCFSTCIMYTLLYMFFWFSRLIDSTHLVIYILIRNLKLLLCFLNIMLRIFLFFHKESCILYTFKFCAIVNFPYSAWRISLPYPYSDWFHSSCNIYINSKSETAFMFFEHHASAFSLLI</sequence>
<evidence type="ECO:0000313" key="3">
    <source>
        <dbReference type="Proteomes" id="UP000032304"/>
    </source>
</evidence>
<dbReference type="Proteomes" id="UP000032304">
    <property type="component" value="Chromosome 10"/>
</dbReference>
<feature type="transmembrane region" description="Helical" evidence="1">
    <location>
        <begin position="65"/>
        <end position="83"/>
    </location>
</feature>
<evidence type="ECO:0000256" key="1">
    <source>
        <dbReference type="SAM" id="Phobius"/>
    </source>
</evidence>
<dbReference type="AlphaFoldDB" id="A0A0D2UIH2"/>